<dbReference type="AlphaFoldDB" id="A0A8H8TSW3"/>
<dbReference type="PANTHER" id="PTHR39214">
    <property type="entry name" value="MICROBODY (PEROXISOME) BIOGENESIS PROTEIN PEROXIN 8 (EUROFUNG)"/>
    <property type="match status" value="1"/>
</dbReference>
<dbReference type="InterPro" id="IPR013154">
    <property type="entry name" value="ADH-like_N"/>
</dbReference>
<dbReference type="InterPro" id="IPR055334">
    <property type="entry name" value="PEX8-like"/>
</dbReference>
<reference evidence="3" key="1">
    <citation type="submission" date="2018-08" db="EMBL/GenBank/DDBJ databases">
        <authorList>
            <person name="Guldener U."/>
        </authorList>
    </citation>
    <scope>NUCLEOTIDE SEQUENCE</scope>
    <source>
        <strain evidence="3">UB2</strain>
    </source>
</reference>
<proteinExistence type="predicted"/>
<dbReference type="Proteomes" id="UP000658997">
    <property type="component" value="Unassembled WGS sequence"/>
</dbReference>
<dbReference type="InterPro" id="IPR036291">
    <property type="entry name" value="NAD(P)-bd_dom_sf"/>
</dbReference>
<organism evidence="3 4">
    <name type="scientific">Ustilago bromivora</name>
    <dbReference type="NCBI Taxonomy" id="307758"/>
    <lineage>
        <taxon>Eukaryota</taxon>
        <taxon>Fungi</taxon>
        <taxon>Dikarya</taxon>
        <taxon>Basidiomycota</taxon>
        <taxon>Ustilaginomycotina</taxon>
        <taxon>Ustilaginomycetes</taxon>
        <taxon>Ustilaginales</taxon>
        <taxon>Ustilaginaceae</taxon>
        <taxon>Ustilago</taxon>
    </lineage>
</organism>
<dbReference type="SUPFAM" id="SSF51735">
    <property type="entry name" value="NAD(P)-binding Rossmann-fold domains"/>
    <property type="match status" value="1"/>
</dbReference>
<accession>A0A8H8TSW3</accession>
<comment type="caution">
    <text evidence="3">The sequence shown here is derived from an EMBL/GenBank/DDBJ whole genome shotgun (WGS) entry which is preliminary data.</text>
</comment>
<keyword evidence="4" id="KW-1185">Reference proteome</keyword>
<dbReference type="PANTHER" id="PTHR39214:SF1">
    <property type="entry name" value="MICROBODY (PEROXISOME) BIOGENESIS PROTEIN PEROXIN 8 (EUROFUNG)"/>
    <property type="match status" value="1"/>
</dbReference>
<dbReference type="InterPro" id="IPR011032">
    <property type="entry name" value="GroES-like_sf"/>
</dbReference>
<protein>
    <recommendedName>
        <fullName evidence="2">Alcohol dehydrogenase-like N-terminal domain-containing protein</fullName>
    </recommendedName>
</protein>
<dbReference type="Gene3D" id="3.40.50.720">
    <property type="entry name" value="NAD(P)-binding Rossmann-like Domain"/>
    <property type="match status" value="1"/>
</dbReference>
<dbReference type="SUPFAM" id="SSF50129">
    <property type="entry name" value="GroES-like"/>
    <property type="match status" value="1"/>
</dbReference>
<feature type="compositionally biased region" description="Polar residues" evidence="1">
    <location>
        <begin position="903"/>
        <end position="920"/>
    </location>
</feature>
<feature type="compositionally biased region" description="Polar residues" evidence="1">
    <location>
        <begin position="172"/>
        <end position="194"/>
    </location>
</feature>
<feature type="region of interest" description="Disordered" evidence="1">
    <location>
        <begin position="852"/>
        <end position="923"/>
    </location>
</feature>
<dbReference type="Gene3D" id="3.90.180.10">
    <property type="entry name" value="Medium-chain alcohol dehydrogenases, catalytic domain"/>
    <property type="match status" value="1"/>
</dbReference>
<gene>
    <name evidence="3" type="ORF">UBRO2_04516</name>
</gene>
<dbReference type="Pfam" id="PF08240">
    <property type="entry name" value="ADH_N"/>
    <property type="match status" value="1"/>
</dbReference>
<sequence length="1173" mass="126354">MLKVNNRHPVKPAFPLPLTSPTLVPVSRSVPTAAQLGFKSTAASLVSNGPYMARNNTYAMASSLFQRSASGALRSSASTSKANDEPIFLDPTDDAIFQSLKKLLSAPSTSTQHLSLLSESTLYGSITYYLSKLELEHIAEFAGVISSSGCLWTPPPPIAKPPTTATGKTSDKVTWSTEPGSFSVSSTVDTTKPASENAPASAPRSLSSFLIGRSTSIAQAVAAALTKRVDLIVRSKRNSTGWASRSVLSQYLGAIIQGLDDTERDAIPESYRAARGLPIPRFAVIGGLLNALYVLKDQRKRTRDMSILEEMAAVHANPSLGLSVRRHLSSIENEWIVTLAEILDQLHRPGISYASASSANTEPTSSASADNDNVQDVDEWEAEFRKRTASVAGPASITSIASQRAIRAELRELRDVPLYMAAQFAPFVPDRKIHALDPLQLTSATSDAILSLFEGPDRSSCLFSLAQDIRQDAGKIHLNVDSPTVRVIRDVTDSTLFPLLGPLSKLMSRALAKAVTSLTPDQLSALLLGTSDAALVPQTGEAEFFPLLVRMSRISSRLEASWLSSPLAGADGEQIAESSRQLTKELWNVFKALLFSYTVVFDSMMDSVVDMCPSPTLTIPPPATTETDEQTNRALQQGDRRWPLASTSNLPTPYLTVVEMVLATYSHLYWITSTFGSDGFDVYRKVFYSALDVVGRDGEACIQLLELIAPVSMDAVESSISTDGLEMNAAKRSSTTYFLNVAEQLVGVLPDEVVEQLVLPICRPYLENTCFSDTFESAHSVVLALYSNHKRCILSLAPFYVELLIASYPKRLTAVQFEYAMSTVVSAISDRSDSVSWWVIARLAEEIGRERLSTTAPTSTKGKMKSTDGPIQAGGFAESSGATKQDVASAVASSDSAHPSVPDTGSTEYTASARTQQDANRGSADTYDRLTHLQMCLIGCIPSVNLVLLRSALHKVESFITQHRHREKTGQSGTEPANMAEEGGGSSRLALHEIVGTVARVGKEVKGFKIGDRVDVGAQFDSCKKCEPCKAGKEPWYDNGIVGTYNGDYSKTDGSGFSMGEYAKYSRASAHFAVHIPESLPSTVAAPLMCGGITVYNTLKFNGCGTEGFKRVGVVGIGGLGHFALTFAKALGAQKITAISHTHSKEELTRKLGARSTFSSSKKLLRLVGCEKF</sequence>
<evidence type="ECO:0000259" key="2">
    <source>
        <dbReference type="Pfam" id="PF08240"/>
    </source>
</evidence>
<feature type="region of interest" description="Disordered" evidence="1">
    <location>
        <begin position="155"/>
        <end position="202"/>
    </location>
</feature>
<evidence type="ECO:0000313" key="4">
    <source>
        <dbReference type="Proteomes" id="UP000658997"/>
    </source>
</evidence>
<name>A0A8H8TSW3_9BASI</name>
<evidence type="ECO:0000256" key="1">
    <source>
        <dbReference type="SAM" id="MobiDB-lite"/>
    </source>
</evidence>
<dbReference type="EMBL" id="ULHB01000107">
    <property type="protein sequence ID" value="SYW82394.1"/>
    <property type="molecule type" value="Genomic_DNA"/>
</dbReference>
<evidence type="ECO:0000313" key="3">
    <source>
        <dbReference type="EMBL" id="SYW82394.1"/>
    </source>
</evidence>
<feature type="region of interest" description="Disordered" evidence="1">
    <location>
        <begin position="962"/>
        <end position="985"/>
    </location>
</feature>
<feature type="compositionally biased region" description="Low complexity" evidence="1">
    <location>
        <begin position="886"/>
        <end position="897"/>
    </location>
</feature>
<feature type="domain" description="Alcohol dehydrogenase-like N-terminal" evidence="2">
    <location>
        <begin position="991"/>
        <end position="1078"/>
    </location>
</feature>